<dbReference type="Gene3D" id="3.30.70.1290">
    <property type="entry name" value="Transposase IS200-like"/>
    <property type="match status" value="1"/>
</dbReference>
<dbReference type="GO" id="GO:0004803">
    <property type="term" value="F:transposase activity"/>
    <property type="evidence" value="ECO:0007669"/>
    <property type="project" value="InterPro"/>
</dbReference>
<feature type="domain" description="Transposase IS200-like" evidence="1">
    <location>
        <begin position="5"/>
        <end position="36"/>
    </location>
</feature>
<protein>
    <submittedName>
        <fullName evidence="3">Putative transposase</fullName>
    </submittedName>
</protein>
<dbReference type="EMBL" id="FOUB01000054">
    <property type="protein sequence ID" value="SFM79899.1"/>
    <property type="molecule type" value="Genomic_DNA"/>
</dbReference>
<keyword evidence="5" id="KW-1185">Reference proteome</keyword>
<dbReference type="AlphaFoldDB" id="A0A1I4TT67"/>
<dbReference type="Proteomes" id="UP000183287">
    <property type="component" value="Unassembled WGS sequence"/>
</dbReference>
<organism evidence="3 5">
    <name type="scientific">Nitrosomonas communis</name>
    <dbReference type="NCBI Taxonomy" id="44574"/>
    <lineage>
        <taxon>Bacteria</taxon>
        <taxon>Pseudomonadati</taxon>
        <taxon>Pseudomonadota</taxon>
        <taxon>Betaproteobacteria</taxon>
        <taxon>Nitrosomonadales</taxon>
        <taxon>Nitrosomonadaceae</taxon>
        <taxon>Nitrosomonas</taxon>
    </lineage>
</organism>
<evidence type="ECO:0000259" key="1">
    <source>
        <dbReference type="Pfam" id="PF01797"/>
    </source>
</evidence>
<dbReference type="Pfam" id="PF01797">
    <property type="entry name" value="Y1_Tnp"/>
    <property type="match status" value="1"/>
</dbReference>
<sequence>MGKTRNFTGESFWARGYFVSTVELDEEMVREYIRHQEKEYEHYDQLKLGI</sequence>
<dbReference type="EMBL" id="FOUB01000016">
    <property type="protein sequence ID" value="SFM17726.1"/>
    <property type="molecule type" value="Genomic_DNA"/>
</dbReference>
<name>A0A1I4TT67_9PROT</name>
<dbReference type="GO" id="GO:0006313">
    <property type="term" value="P:DNA transposition"/>
    <property type="evidence" value="ECO:0007669"/>
    <property type="project" value="InterPro"/>
</dbReference>
<reference evidence="5" key="2">
    <citation type="submission" date="2016-10" db="EMBL/GenBank/DDBJ databases">
        <authorList>
            <person name="Varghese N."/>
            <person name="Submissions S."/>
        </authorList>
    </citation>
    <scope>NUCLEOTIDE SEQUENCE [LARGE SCALE GENOMIC DNA]</scope>
    <source>
        <strain evidence="5">Nm44</strain>
    </source>
</reference>
<evidence type="ECO:0000313" key="5">
    <source>
        <dbReference type="Proteomes" id="UP000183287"/>
    </source>
</evidence>
<dbReference type="InterPro" id="IPR036515">
    <property type="entry name" value="Transposase_17_sf"/>
</dbReference>
<proteinExistence type="predicted"/>
<dbReference type="GO" id="GO:0003677">
    <property type="term" value="F:DNA binding"/>
    <property type="evidence" value="ECO:0007669"/>
    <property type="project" value="InterPro"/>
</dbReference>
<dbReference type="SUPFAM" id="SSF143422">
    <property type="entry name" value="Transposase IS200-like"/>
    <property type="match status" value="1"/>
</dbReference>
<evidence type="ECO:0000313" key="2">
    <source>
        <dbReference type="EMBL" id="SFM17726.1"/>
    </source>
</evidence>
<reference evidence="3" key="1">
    <citation type="submission" date="2016-10" db="EMBL/GenBank/DDBJ databases">
        <authorList>
            <person name="de Groot N.N."/>
        </authorList>
    </citation>
    <scope>NUCLEOTIDE SEQUENCE [LARGE SCALE GENOMIC DNA]</scope>
    <source>
        <strain evidence="3">Nm44</strain>
    </source>
</reference>
<dbReference type="InterPro" id="IPR002686">
    <property type="entry name" value="Transposase_17"/>
</dbReference>
<dbReference type="EMBL" id="FOUB01000103">
    <property type="protein sequence ID" value="SFN10152.1"/>
    <property type="molecule type" value="Genomic_DNA"/>
</dbReference>
<evidence type="ECO:0000313" key="4">
    <source>
        <dbReference type="EMBL" id="SFN10152.1"/>
    </source>
</evidence>
<gene>
    <name evidence="2" type="ORF">SAMN05421863_10165</name>
    <name evidence="3" type="ORF">SAMN05421863_105421</name>
    <name evidence="4" type="ORF">SAMN05421863_11033</name>
</gene>
<evidence type="ECO:0000313" key="3">
    <source>
        <dbReference type="EMBL" id="SFM79899.1"/>
    </source>
</evidence>
<accession>A0A1I4TT67</accession>